<evidence type="ECO:0000313" key="12">
    <source>
        <dbReference type="Proteomes" id="UP000265160"/>
    </source>
</evidence>
<dbReference type="FunFam" id="1.10.10.820:FF:000001">
    <property type="entry name" value="Myosin heavy chain"/>
    <property type="match status" value="1"/>
</dbReference>
<dbReference type="Gene3D" id="1.10.10.820">
    <property type="match status" value="1"/>
</dbReference>
<keyword evidence="3 8" id="KW-0067">ATP-binding</keyword>
<dbReference type="Pfam" id="PF00063">
    <property type="entry name" value="Myosin_head"/>
    <property type="match status" value="1"/>
</dbReference>
<evidence type="ECO:0000256" key="3">
    <source>
        <dbReference type="ARBA" id="ARBA00022840"/>
    </source>
</evidence>
<evidence type="ECO:0000256" key="5">
    <source>
        <dbReference type="ARBA" id="ARBA00023123"/>
    </source>
</evidence>
<evidence type="ECO:0000256" key="2">
    <source>
        <dbReference type="ARBA" id="ARBA00022741"/>
    </source>
</evidence>
<keyword evidence="12" id="KW-1185">Reference proteome</keyword>
<dbReference type="PRINTS" id="PR00193">
    <property type="entry name" value="MYOSINHEAVY"/>
</dbReference>
<dbReference type="InterPro" id="IPR027417">
    <property type="entry name" value="P-loop_NTPase"/>
</dbReference>
<dbReference type="Gene3D" id="1.20.120.720">
    <property type="entry name" value="Myosin VI head, motor domain, U50 subdomain"/>
    <property type="match status" value="1"/>
</dbReference>
<evidence type="ECO:0000259" key="9">
    <source>
        <dbReference type="PROSITE" id="PS51456"/>
    </source>
</evidence>
<dbReference type="GO" id="GO:0005737">
    <property type="term" value="C:cytoplasm"/>
    <property type="evidence" value="ECO:0007669"/>
    <property type="project" value="UniProtKB-ARBA"/>
</dbReference>
<accession>A0A3P9B706</accession>
<dbReference type="Gene3D" id="3.40.850.10">
    <property type="entry name" value="Kinesin motor domain"/>
    <property type="match status" value="1"/>
</dbReference>
<dbReference type="FunFam" id="1.20.120.720:FF:000001">
    <property type="entry name" value="Myosin heavy chain, muscle"/>
    <property type="match status" value="1"/>
</dbReference>
<dbReference type="Gene3D" id="1.20.58.530">
    <property type="match status" value="1"/>
</dbReference>
<dbReference type="PANTHER" id="PTHR13140:SF857">
    <property type="entry name" value="MYOSIN-11"/>
    <property type="match status" value="1"/>
</dbReference>
<dbReference type="PROSITE" id="PS51844">
    <property type="entry name" value="SH3_LIKE"/>
    <property type="match status" value="1"/>
</dbReference>
<dbReference type="AlphaFoldDB" id="A0A3P9B706"/>
<dbReference type="InterPro" id="IPR004009">
    <property type="entry name" value="SH3_Myosin"/>
</dbReference>
<evidence type="ECO:0000256" key="6">
    <source>
        <dbReference type="ARBA" id="ARBA00023175"/>
    </source>
</evidence>
<organism evidence="11 12">
    <name type="scientific">Maylandia zebra</name>
    <name type="common">zebra mbuna</name>
    <dbReference type="NCBI Taxonomy" id="106582"/>
    <lineage>
        <taxon>Eukaryota</taxon>
        <taxon>Metazoa</taxon>
        <taxon>Chordata</taxon>
        <taxon>Craniata</taxon>
        <taxon>Vertebrata</taxon>
        <taxon>Euteleostomi</taxon>
        <taxon>Actinopterygii</taxon>
        <taxon>Neopterygii</taxon>
        <taxon>Teleostei</taxon>
        <taxon>Neoteleostei</taxon>
        <taxon>Acanthomorphata</taxon>
        <taxon>Ovalentaria</taxon>
        <taxon>Cichlomorphae</taxon>
        <taxon>Cichliformes</taxon>
        <taxon>Cichlidae</taxon>
        <taxon>African cichlids</taxon>
        <taxon>Pseudocrenilabrinae</taxon>
        <taxon>Haplochromini</taxon>
        <taxon>Maylandia</taxon>
        <taxon>Maylandia zebra complex</taxon>
    </lineage>
</organism>
<dbReference type="FunFam" id="2.30.30.360:FF:000001">
    <property type="entry name" value="Myosin heavy chain"/>
    <property type="match status" value="1"/>
</dbReference>
<dbReference type="Pfam" id="PF02736">
    <property type="entry name" value="Myosin_N"/>
    <property type="match status" value="1"/>
</dbReference>
<dbReference type="GO" id="GO:0016020">
    <property type="term" value="C:membrane"/>
    <property type="evidence" value="ECO:0007669"/>
    <property type="project" value="TreeGrafter"/>
</dbReference>
<protein>
    <submittedName>
        <fullName evidence="11">Myosin heavy chain, fast skeletal muscle</fullName>
    </submittedName>
</protein>
<reference evidence="11 12" key="1">
    <citation type="journal article" date="2014" name="Nature">
        <title>The genomic substrate for adaptive radiation in African cichlid fish.</title>
        <authorList>
            <person name="Brawand D."/>
            <person name="Wagner C.E."/>
            <person name="Li Y.I."/>
            <person name="Malinsky M."/>
            <person name="Keller I."/>
            <person name="Fan S."/>
            <person name="Simakov O."/>
            <person name="Ng A.Y."/>
            <person name="Lim Z.W."/>
            <person name="Bezault E."/>
            <person name="Turner-Maier J."/>
            <person name="Johnson J."/>
            <person name="Alcazar R."/>
            <person name="Noh H.J."/>
            <person name="Russell P."/>
            <person name="Aken B."/>
            <person name="Alfoldi J."/>
            <person name="Amemiya C."/>
            <person name="Azzouzi N."/>
            <person name="Baroiller J.F."/>
            <person name="Barloy-Hubler F."/>
            <person name="Berlin A."/>
            <person name="Bloomquist R."/>
            <person name="Carleton K.L."/>
            <person name="Conte M.A."/>
            <person name="D'Cotta H."/>
            <person name="Eshel O."/>
            <person name="Gaffney L."/>
            <person name="Galibert F."/>
            <person name="Gante H.F."/>
            <person name="Gnerre S."/>
            <person name="Greuter L."/>
            <person name="Guyon R."/>
            <person name="Haddad N.S."/>
            <person name="Haerty W."/>
            <person name="Harris R.M."/>
            <person name="Hofmann H.A."/>
            <person name="Hourlier T."/>
            <person name="Hulata G."/>
            <person name="Jaffe D.B."/>
            <person name="Lara M."/>
            <person name="Lee A.P."/>
            <person name="MacCallum I."/>
            <person name="Mwaiko S."/>
            <person name="Nikaido M."/>
            <person name="Nishihara H."/>
            <person name="Ozouf-Costaz C."/>
            <person name="Penman D.J."/>
            <person name="Przybylski D."/>
            <person name="Rakotomanga M."/>
            <person name="Renn S.C.P."/>
            <person name="Ribeiro F.J."/>
            <person name="Ron M."/>
            <person name="Salzburger W."/>
            <person name="Sanchez-Pulido L."/>
            <person name="Santos M.E."/>
            <person name="Searle S."/>
            <person name="Sharpe T."/>
            <person name="Swofford R."/>
            <person name="Tan F.J."/>
            <person name="Williams L."/>
            <person name="Young S."/>
            <person name="Yin S."/>
            <person name="Okada N."/>
            <person name="Kocher T.D."/>
            <person name="Miska E.A."/>
            <person name="Lander E.S."/>
            <person name="Venkatesh B."/>
            <person name="Fernald R.D."/>
            <person name="Meyer A."/>
            <person name="Ponting C.P."/>
            <person name="Streelman J.T."/>
            <person name="Lindblad-Toh K."/>
            <person name="Seehausen O."/>
            <person name="Di Palma F."/>
        </authorList>
    </citation>
    <scope>NUCLEOTIDE SEQUENCE</scope>
</reference>
<feature type="domain" description="Myosin motor" evidence="9">
    <location>
        <begin position="86"/>
        <end position="568"/>
    </location>
</feature>
<reference evidence="11" key="2">
    <citation type="submission" date="2025-08" db="UniProtKB">
        <authorList>
            <consortium name="Ensembl"/>
        </authorList>
    </citation>
    <scope>IDENTIFICATION</scope>
</reference>
<dbReference type="InterPro" id="IPR008989">
    <property type="entry name" value="Myosin_S1_N"/>
</dbReference>
<keyword evidence="4" id="KW-0175">Coiled coil</keyword>
<comment type="caution">
    <text evidence="8">Lacks conserved residue(s) required for the propagation of feature annotation.</text>
</comment>
<dbReference type="GeneTree" id="ENSGT00940000163461"/>
<dbReference type="GO" id="GO:0051015">
    <property type="term" value="F:actin filament binding"/>
    <property type="evidence" value="ECO:0007669"/>
    <property type="project" value="InterPro"/>
</dbReference>
<dbReference type="PANTHER" id="PTHR13140">
    <property type="entry name" value="MYOSIN"/>
    <property type="match status" value="1"/>
</dbReference>
<feature type="binding site" evidence="8">
    <location>
        <begin position="179"/>
        <end position="186"/>
    </location>
    <ligand>
        <name>ATP</name>
        <dbReference type="ChEBI" id="CHEBI:30616"/>
    </ligand>
</feature>
<dbReference type="Ensembl" id="ENSMZET00005005916.1">
    <property type="protein sequence ID" value="ENSMZEP00005005666.1"/>
    <property type="gene ID" value="ENSMZEG00005003992.1"/>
</dbReference>
<name>A0A3P9B706_9CICH</name>
<dbReference type="GO" id="GO:0000146">
    <property type="term" value="F:microfilament motor activity"/>
    <property type="evidence" value="ECO:0007669"/>
    <property type="project" value="TreeGrafter"/>
</dbReference>
<dbReference type="GO" id="GO:0005524">
    <property type="term" value="F:ATP binding"/>
    <property type="evidence" value="ECO:0007669"/>
    <property type="project" value="UniProtKB-UniRule"/>
</dbReference>
<keyword evidence="6 8" id="KW-0505">Motor protein</keyword>
<dbReference type="SUPFAM" id="SSF52540">
    <property type="entry name" value="P-loop containing nucleoside triphosphate hydrolases"/>
    <property type="match status" value="1"/>
</dbReference>
<evidence type="ECO:0000256" key="4">
    <source>
        <dbReference type="ARBA" id="ARBA00023054"/>
    </source>
</evidence>
<dbReference type="InterPro" id="IPR001609">
    <property type="entry name" value="Myosin_head_motor_dom-like"/>
</dbReference>
<keyword evidence="7 8" id="KW-0009">Actin-binding</keyword>
<dbReference type="InterPro" id="IPR036961">
    <property type="entry name" value="Kinesin_motor_dom_sf"/>
</dbReference>
<comment type="similarity">
    <text evidence="1 8">Belongs to the TRAFAC class myosin-kinesin ATPase superfamily. Myosin family.</text>
</comment>
<evidence type="ECO:0000256" key="1">
    <source>
        <dbReference type="ARBA" id="ARBA00008314"/>
    </source>
</evidence>
<dbReference type="Proteomes" id="UP000265160">
    <property type="component" value="LG8"/>
</dbReference>
<proteinExistence type="inferred from homology"/>
<dbReference type="GO" id="GO:0016459">
    <property type="term" value="C:myosin complex"/>
    <property type="evidence" value="ECO:0007669"/>
    <property type="project" value="UniProtKB-KW"/>
</dbReference>
<evidence type="ECO:0000259" key="10">
    <source>
        <dbReference type="PROSITE" id="PS51844"/>
    </source>
</evidence>
<keyword evidence="5 8" id="KW-0518">Myosin</keyword>
<evidence type="ECO:0000313" key="11">
    <source>
        <dbReference type="Ensembl" id="ENSMZEP00005005666.1"/>
    </source>
</evidence>
<dbReference type="FunFam" id="3.40.850.10:FF:000024">
    <property type="entry name" value="Myosin heavy chain, isoform J"/>
    <property type="match status" value="1"/>
</dbReference>
<keyword evidence="2 8" id="KW-0547">Nucleotide-binding</keyword>
<dbReference type="PROSITE" id="PS51456">
    <property type="entry name" value="MYOSIN_MOTOR"/>
    <property type="match status" value="1"/>
</dbReference>
<dbReference type="GO" id="GO:0007015">
    <property type="term" value="P:actin filament organization"/>
    <property type="evidence" value="ECO:0007669"/>
    <property type="project" value="TreeGrafter"/>
</dbReference>
<dbReference type="Gene3D" id="2.30.30.360">
    <property type="entry name" value="Myosin S1 fragment, N-terminal"/>
    <property type="match status" value="1"/>
</dbReference>
<evidence type="ECO:0000256" key="8">
    <source>
        <dbReference type="PROSITE-ProRule" id="PRU00782"/>
    </source>
</evidence>
<dbReference type="CDD" id="cd01377">
    <property type="entry name" value="MYSc_class_II"/>
    <property type="match status" value="1"/>
</dbReference>
<sequence>MSSDADMAVFGEAAPYLRRPERERIEAQNRPFDAKTAVFVVDPKELFVKGTFQSKEGGKATVKTQSGQVVTVKEDEIFPMNPPKFDKIEDMAMMTHLNEAAVLFNLKERYAAWMIYTYSGLFCVTVNPYKWLPVYNQEVVVAYRGKKRQEAPPHIFSISDNAYQSMLTDRENQSILITGESGAGKTVNTKRVIQYFATIAGSGDRKKDAAATGKLQGNLEDQIISANPLLEAFGNAKTVRNDNSSRFGKFIRIHFGTTGKLASADIETYLLEKSRVTFQLAAERSYHIFYQIMSNKRPELIETLLITTNPYDYPFVSQGEISVASIDDSEELMATDSAIDILGFTGEEKIGIYKLIGAVMHYGNMKFKQKQREEQAEPDGTEVADKAAYLMGLNSADLLKALCYPRVKVGNEYVTKGQTVQQVYNSIGALAKSVYEKMFLWMVLRINQMLDTKQPRQFFIGVLDIAGFEIFDYNSLEQLCINFTNEKLQQFFNHHMFVLEQEEYKKEGIEWEFIDFGMDLAACIELIEKPMGIFSILEEECGSGGVKKAAKKKGASFQTVSALFRVTF</sequence>
<reference evidence="11" key="3">
    <citation type="submission" date="2025-09" db="UniProtKB">
        <authorList>
            <consortium name="Ensembl"/>
        </authorList>
    </citation>
    <scope>IDENTIFICATION</scope>
</reference>
<evidence type="ECO:0000256" key="7">
    <source>
        <dbReference type="ARBA" id="ARBA00023203"/>
    </source>
</evidence>
<dbReference type="SMART" id="SM00242">
    <property type="entry name" value="MYSc"/>
    <property type="match status" value="1"/>
</dbReference>
<feature type="domain" description="Myosin N-terminal SH3-like" evidence="10">
    <location>
        <begin position="33"/>
        <end position="82"/>
    </location>
</feature>